<feature type="non-terminal residue" evidence="1">
    <location>
        <position position="1"/>
    </location>
</feature>
<sequence>KSSDEDNEVAARKRNRRIKAAIKLYEQNDNDIQEFDKDELLPILAQNGYHSIEQSDSDDELHQKLPDNK</sequence>
<dbReference type="EMBL" id="CAJVPQ010020805">
    <property type="protein sequence ID" value="CAG8756934.1"/>
    <property type="molecule type" value="Genomic_DNA"/>
</dbReference>
<comment type="caution">
    <text evidence="1">The sequence shown here is derived from an EMBL/GenBank/DDBJ whole genome shotgun (WGS) entry which is preliminary data.</text>
</comment>
<keyword evidence="2" id="KW-1185">Reference proteome</keyword>
<name>A0A9N9IYU8_9GLOM</name>
<reference evidence="1" key="1">
    <citation type="submission" date="2021-06" db="EMBL/GenBank/DDBJ databases">
        <authorList>
            <person name="Kallberg Y."/>
            <person name="Tangrot J."/>
            <person name="Rosling A."/>
        </authorList>
    </citation>
    <scope>NUCLEOTIDE SEQUENCE</scope>
    <source>
        <strain evidence="1">UK204</strain>
    </source>
</reference>
<gene>
    <name evidence="1" type="ORF">FCALED_LOCUS16679</name>
</gene>
<dbReference type="Proteomes" id="UP000789570">
    <property type="component" value="Unassembled WGS sequence"/>
</dbReference>
<proteinExistence type="predicted"/>
<organism evidence="1 2">
    <name type="scientific">Funneliformis caledonium</name>
    <dbReference type="NCBI Taxonomy" id="1117310"/>
    <lineage>
        <taxon>Eukaryota</taxon>
        <taxon>Fungi</taxon>
        <taxon>Fungi incertae sedis</taxon>
        <taxon>Mucoromycota</taxon>
        <taxon>Glomeromycotina</taxon>
        <taxon>Glomeromycetes</taxon>
        <taxon>Glomerales</taxon>
        <taxon>Glomeraceae</taxon>
        <taxon>Funneliformis</taxon>
    </lineage>
</organism>
<accession>A0A9N9IYU8</accession>
<dbReference type="OrthoDB" id="2410473at2759"/>
<evidence type="ECO:0000313" key="1">
    <source>
        <dbReference type="EMBL" id="CAG8756934.1"/>
    </source>
</evidence>
<protein>
    <submittedName>
        <fullName evidence="1">5769_t:CDS:1</fullName>
    </submittedName>
</protein>
<evidence type="ECO:0000313" key="2">
    <source>
        <dbReference type="Proteomes" id="UP000789570"/>
    </source>
</evidence>
<dbReference type="AlphaFoldDB" id="A0A9N9IYU8"/>